<name>A0A177BA82_9BILA</name>
<accession>A0A177BA82</accession>
<evidence type="ECO:0000256" key="6">
    <source>
        <dbReference type="ARBA" id="ARBA00022824"/>
    </source>
</evidence>
<keyword evidence="5 10" id="KW-0812">Transmembrane</keyword>
<dbReference type="EMBL" id="LWCA01000082">
    <property type="protein sequence ID" value="OAF71080.1"/>
    <property type="molecule type" value="Genomic_DNA"/>
</dbReference>
<dbReference type="PANTHER" id="PTHR21072">
    <property type="entry name" value="GPI TRANSAMIDASE COMPONENT PIG-S"/>
    <property type="match status" value="1"/>
</dbReference>
<evidence type="ECO:0000256" key="7">
    <source>
        <dbReference type="ARBA" id="ARBA00022989"/>
    </source>
</evidence>
<evidence type="ECO:0000256" key="9">
    <source>
        <dbReference type="ARBA" id="ARBA00023180"/>
    </source>
</evidence>
<dbReference type="GO" id="GO:0042765">
    <property type="term" value="C:GPI-anchor transamidase complex"/>
    <property type="evidence" value="ECO:0007669"/>
    <property type="project" value="InterPro"/>
</dbReference>
<keyword evidence="12" id="KW-1185">Reference proteome</keyword>
<proteinExistence type="inferred from homology"/>
<evidence type="ECO:0000256" key="10">
    <source>
        <dbReference type="SAM" id="Phobius"/>
    </source>
</evidence>
<feature type="transmembrane region" description="Helical" evidence="10">
    <location>
        <begin position="400"/>
        <end position="421"/>
    </location>
</feature>
<keyword evidence="7 10" id="KW-1133">Transmembrane helix</keyword>
<feature type="transmembrane region" description="Helical" evidence="10">
    <location>
        <begin position="12"/>
        <end position="29"/>
    </location>
</feature>
<gene>
    <name evidence="11" type="ORF">A3Q56_01161</name>
</gene>
<dbReference type="GO" id="GO:0006506">
    <property type="term" value="P:GPI anchor biosynthetic process"/>
    <property type="evidence" value="ECO:0007669"/>
    <property type="project" value="UniProtKB-UniPathway"/>
</dbReference>
<comment type="caution">
    <text evidence="11">The sequence shown here is derived from an EMBL/GenBank/DDBJ whole genome shotgun (WGS) entry which is preliminary data.</text>
</comment>
<evidence type="ECO:0000256" key="8">
    <source>
        <dbReference type="ARBA" id="ARBA00023136"/>
    </source>
</evidence>
<dbReference type="Pfam" id="PF10510">
    <property type="entry name" value="PIG-S"/>
    <property type="match status" value="2"/>
</dbReference>
<organism evidence="11 12">
    <name type="scientific">Intoshia linei</name>
    <dbReference type="NCBI Taxonomy" id="1819745"/>
    <lineage>
        <taxon>Eukaryota</taxon>
        <taxon>Metazoa</taxon>
        <taxon>Spiralia</taxon>
        <taxon>Lophotrochozoa</taxon>
        <taxon>Mesozoa</taxon>
        <taxon>Orthonectida</taxon>
        <taxon>Rhopaluridae</taxon>
        <taxon>Intoshia</taxon>
    </lineage>
</organism>
<reference evidence="11 12" key="1">
    <citation type="submission" date="2016-04" db="EMBL/GenBank/DDBJ databases">
        <title>The genome of Intoshia linei affirms orthonectids as highly simplified spiralians.</title>
        <authorList>
            <person name="Mikhailov K.V."/>
            <person name="Slusarev G.S."/>
            <person name="Nikitin M.A."/>
            <person name="Logacheva M.D."/>
            <person name="Penin A."/>
            <person name="Aleoshin V."/>
            <person name="Panchin Y.V."/>
        </authorList>
    </citation>
    <scope>NUCLEOTIDE SEQUENCE [LARGE SCALE GENOMIC DNA]</scope>
    <source>
        <strain evidence="11">Intl2013</strain>
        <tissue evidence="11">Whole animal</tissue>
    </source>
</reference>
<dbReference type="GO" id="GO:0016255">
    <property type="term" value="P:attachment of GPI anchor to protein"/>
    <property type="evidence" value="ECO:0007669"/>
    <property type="project" value="InterPro"/>
</dbReference>
<evidence type="ECO:0000256" key="2">
    <source>
        <dbReference type="ARBA" id="ARBA00004687"/>
    </source>
</evidence>
<comment type="subcellular location">
    <subcellularLocation>
        <location evidence="1">Endoplasmic reticulum membrane</location>
        <topology evidence="1">Multi-pass membrane protein</topology>
    </subcellularLocation>
</comment>
<dbReference type="UniPathway" id="UPA00196"/>
<evidence type="ECO:0000313" key="12">
    <source>
        <dbReference type="Proteomes" id="UP000078046"/>
    </source>
</evidence>
<comment type="similarity">
    <text evidence="3">Belongs to the PIGS family.</text>
</comment>
<comment type="pathway">
    <text evidence="2">Glycolipid biosynthesis; glycosylphosphatidylinositol-anchor biosynthesis.</text>
</comment>
<evidence type="ECO:0000256" key="1">
    <source>
        <dbReference type="ARBA" id="ARBA00004477"/>
    </source>
</evidence>
<evidence type="ECO:0008006" key="13">
    <source>
        <dbReference type="Google" id="ProtNLM"/>
    </source>
</evidence>
<evidence type="ECO:0000313" key="11">
    <source>
        <dbReference type="EMBL" id="OAF71080.1"/>
    </source>
</evidence>
<dbReference type="AlphaFoldDB" id="A0A177BA82"/>
<dbReference type="PANTHER" id="PTHR21072:SF13">
    <property type="entry name" value="GPI TRANSAMIDASE COMPONENT PIG-S"/>
    <property type="match status" value="1"/>
</dbReference>
<evidence type="ECO:0000256" key="4">
    <source>
        <dbReference type="ARBA" id="ARBA00022502"/>
    </source>
</evidence>
<dbReference type="OrthoDB" id="28748at2759"/>
<dbReference type="Proteomes" id="UP000078046">
    <property type="component" value="Unassembled WGS sequence"/>
</dbReference>
<protein>
    <recommendedName>
        <fullName evidence="13">GPI transamidase component PIG-S</fullName>
    </recommendedName>
</protein>
<keyword evidence="8 10" id="KW-0472">Membrane</keyword>
<evidence type="ECO:0000256" key="5">
    <source>
        <dbReference type="ARBA" id="ARBA00022692"/>
    </source>
</evidence>
<keyword evidence="6" id="KW-0256">Endoplasmic reticulum</keyword>
<dbReference type="InterPro" id="IPR019540">
    <property type="entry name" value="PtdIno-glycan_biosynth_class_S"/>
</dbReference>
<sequence length="428" mass="50469">MKKITLQCIISLLYIFISIFIGLPTWYYTTRVYRPHLQSLPEKYLNEKIQQLIEITIHIPNEISETHVFDFLKDSKMKNTQFKTNFVIEKNETFYKMNQPDICQNICQLAENHNVHLFVSFKILSHSCLNCNAYVSTFAEMEKLIIWLHLNMNIENSGKDIQWNLSQKFNLNFIILKSSENVNIGTFSQYKSSFLKYTRALEKYINFDVYIQRHRASWLNLQYTQDANYNVLNLETLSPILNSIYNFIGSQISLNEVINFVILENVVNEKMKPIKFRQGENVSNTIISPDWGGIYSLNVNETFNEYEEYDRIMKIFSKQLLFFLGLQSVKCNENFAKMHKNFISNMLKNTNKYFIYTKMKLASNIDEAYKNSIICKEFADKLMMDPLLTKSLYFPEDQKYGIYIPLFLPLAIPLIASIKVIKNHFTNK</sequence>
<keyword evidence="9" id="KW-0325">Glycoprotein</keyword>
<keyword evidence="4" id="KW-0337">GPI-anchor biosynthesis</keyword>
<evidence type="ECO:0000256" key="3">
    <source>
        <dbReference type="ARBA" id="ARBA00005316"/>
    </source>
</evidence>